<comment type="caution">
    <text evidence="2">The sequence shown here is derived from an EMBL/GenBank/DDBJ whole genome shotgun (WGS) entry which is preliminary data.</text>
</comment>
<name>A0ABU7GEJ9_9SPHN</name>
<sequence>MRNSVLGALGWPALALASPLLADEGFAVPIDASFIEAHTAEFTINYRDADGNLADGGKWTDEVVVDDDHLTRTVVRYTAEGVADLKRTIVADRSSLRPRILDQRFGPTLSGVMHVDYFEKRADQLLISSPTGNMRRIDAEFEHDVWELSLWGTLAMSFPFKAQTEFKLPTVSPDRKSARYVTFRIEGREYVEFDDERLEAVKVSIPDENWTFWVRKQAPYILRIEHPAPGGLTAISTLSKVR</sequence>
<evidence type="ECO:0000313" key="3">
    <source>
        <dbReference type="Proteomes" id="UP001343492"/>
    </source>
</evidence>
<proteinExistence type="predicted"/>
<feature type="chain" id="PRO_5047338361" description="DUF3108 domain-containing protein" evidence="1">
    <location>
        <begin position="23"/>
        <end position="242"/>
    </location>
</feature>
<dbReference type="EMBL" id="JAZDQV010000006">
    <property type="protein sequence ID" value="MEE1877527.1"/>
    <property type="molecule type" value="Genomic_DNA"/>
</dbReference>
<dbReference type="Pfam" id="PF11306">
    <property type="entry name" value="DUF3108"/>
    <property type="match status" value="1"/>
</dbReference>
<protein>
    <recommendedName>
        <fullName evidence="4">DUF3108 domain-containing protein</fullName>
    </recommendedName>
</protein>
<keyword evidence="1" id="KW-0732">Signal</keyword>
<gene>
    <name evidence="2" type="ORF">VRS74_07510</name>
</gene>
<dbReference type="RefSeq" id="WP_354144631.1">
    <property type="nucleotide sequence ID" value="NZ_JAZDQV010000006.1"/>
</dbReference>
<accession>A0ABU7GEJ9</accession>
<reference evidence="2 3" key="1">
    <citation type="submission" date="2024-01" db="EMBL/GenBank/DDBJ databases">
        <title>The genome sequence of Erythrobacteraceae sp. strain 1XM1-14.</title>
        <authorList>
            <person name="Liu Y."/>
        </authorList>
    </citation>
    <scope>NUCLEOTIDE SEQUENCE [LARGE SCALE GENOMIC DNA]</scope>
    <source>
        <strain evidence="2 3">1XM1-14</strain>
    </source>
</reference>
<dbReference type="InterPro" id="IPR021457">
    <property type="entry name" value="DUF3108"/>
</dbReference>
<evidence type="ECO:0000313" key="2">
    <source>
        <dbReference type="EMBL" id="MEE1877527.1"/>
    </source>
</evidence>
<feature type="signal peptide" evidence="1">
    <location>
        <begin position="1"/>
        <end position="22"/>
    </location>
</feature>
<evidence type="ECO:0000256" key="1">
    <source>
        <dbReference type="SAM" id="SignalP"/>
    </source>
</evidence>
<dbReference type="Proteomes" id="UP001343492">
    <property type="component" value="Unassembled WGS sequence"/>
</dbReference>
<evidence type="ECO:0008006" key="4">
    <source>
        <dbReference type="Google" id="ProtNLM"/>
    </source>
</evidence>
<keyword evidence="3" id="KW-1185">Reference proteome</keyword>
<organism evidence="2 3">
    <name type="scientific">Altererythrobacter litoralis</name>
    <dbReference type="NCBI Taxonomy" id="3113904"/>
    <lineage>
        <taxon>Bacteria</taxon>
        <taxon>Pseudomonadati</taxon>
        <taxon>Pseudomonadota</taxon>
        <taxon>Alphaproteobacteria</taxon>
        <taxon>Sphingomonadales</taxon>
        <taxon>Erythrobacteraceae</taxon>
        <taxon>Altererythrobacter</taxon>
    </lineage>
</organism>